<dbReference type="Pfam" id="PF00072">
    <property type="entry name" value="Response_reg"/>
    <property type="match status" value="1"/>
</dbReference>
<keyword evidence="1 3" id="KW-0597">Phosphoprotein</keyword>
<dbReference type="InterPro" id="IPR000792">
    <property type="entry name" value="Tscrpt_reg_LuxR_C"/>
</dbReference>
<dbReference type="InterPro" id="IPR011006">
    <property type="entry name" value="CheY-like_superfamily"/>
</dbReference>
<organism evidence="6 7">
    <name type="scientific">Xanthocytophaga flava</name>
    <dbReference type="NCBI Taxonomy" id="3048013"/>
    <lineage>
        <taxon>Bacteria</taxon>
        <taxon>Pseudomonadati</taxon>
        <taxon>Bacteroidota</taxon>
        <taxon>Cytophagia</taxon>
        <taxon>Cytophagales</taxon>
        <taxon>Rhodocytophagaceae</taxon>
        <taxon>Xanthocytophaga</taxon>
    </lineage>
</organism>
<dbReference type="SMART" id="SM00421">
    <property type="entry name" value="HTH_LUXR"/>
    <property type="match status" value="1"/>
</dbReference>
<name>A0AAE3QS25_9BACT</name>
<dbReference type="AlphaFoldDB" id="A0AAE3QS25"/>
<evidence type="ECO:0000313" key="6">
    <source>
        <dbReference type="EMBL" id="MDJ1482200.1"/>
    </source>
</evidence>
<reference evidence="6" key="1">
    <citation type="submission" date="2023-05" db="EMBL/GenBank/DDBJ databases">
        <authorList>
            <person name="Zhang X."/>
        </authorList>
    </citation>
    <scope>NUCLEOTIDE SEQUENCE</scope>
    <source>
        <strain evidence="6">YF14B1</strain>
    </source>
</reference>
<dbReference type="Gene3D" id="3.40.50.2300">
    <property type="match status" value="1"/>
</dbReference>
<dbReference type="Pfam" id="PF00196">
    <property type="entry name" value="GerE"/>
    <property type="match status" value="1"/>
</dbReference>
<dbReference type="GO" id="GO:0006355">
    <property type="term" value="P:regulation of DNA-templated transcription"/>
    <property type="evidence" value="ECO:0007669"/>
    <property type="project" value="InterPro"/>
</dbReference>
<dbReference type="PROSITE" id="PS50043">
    <property type="entry name" value="HTH_LUXR_2"/>
    <property type="match status" value="1"/>
</dbReference>
<dbReference type="GO" id="GO:0003677">
    <property type="term" value="F:DNA binding"/>
    <property type="evidence" value="ECO:0007669"/>
    <property type="project" value="UniProtKB-KW"/>
</dbReference>
<keyword evidence="2" id="KW-0238">DNA-binding</keyword>
<evidence type="ECO:0000259" key="5">
    <source>
        <dbReference type="PROSITE" id="PS50110"/>
    </source>
</evidence>
<dbReference type="Proteomes" id="UP001241110">
    <property type="component" value="Unassembled WGS sequence"/>
</dbReference>
<gene>
    <name evidence="6" type="ORF">QNI16_16975</name>
</gene>
<feature type="modified residue" description="4-aspartylphosphate" evidence="3">
    <location>
        <position position="60"/>
    </location>
</feature>
<protein>
    <submittedName>
        <fullName evidence="6">Response regulator transcription factor</fullName>
    </submittedName>
</protein>
<evidence type="ECO:0000313" key="7">
    <source>
        <dbReference type="Proteomes" id="UP001241110"/>
    </source>
</evidence>
<dbReference type="SUPFAM" id="SSF52172">
    <property type="entry name" value="CheY-like"/>
    <property type="match status" value="1"/>
</dbReference>
<dbReference type="InterPro" id="IPR016032">
    <property type="entry name" value="Sig_transdc_resp-reg_C-effctor"/>
</dbReference>
<evidence type="ECO:0000256" key="3">
    <source>
        <dbReference type="PROSITE-ProRule" id="PRU00169"/>
    </source>
</evidence>
<proteinExistence type="predicted"/>
<dbReference type="CDD" id="cd17535">
    <property type="entry name" value="REC_NarL-like"/>
    <property type="match status" value="1"/>
</dbReference>
<dbReference type="SMART" id="SM00448">
    <property type="entry name" value="REC"/>
    <property type="match status" value="1"/>
</dbReference>
<dbReference type="PROSITE" id="PS50110">
    <property type="entry name" value="RESPONSE_REGULATORY"/>
    <property type="match status" value="1"/>
</dbReference>
<dbReference type="SUPFAM" id="SSF46894">
    <property type="entry name" value="C-terminal effector domain of the bipartite response regulators"/>
    <property type="match status" value="1"/>
</dbReference>
<dbReference type="PANTHER" id="PTHR43214">
    <property type="entry name" value="TWO-COMPONENT RESPONSE REGULATOR"/>
    <property type="match status" value="1"/>
</dbReference>
<evidence type="ECO:0000256" key="2">
    <source>
        <dbReference type="ARBA" id="ARBA00023125"/>
    </source>
</evidence>
<dbReference type="InterPro" id="IPR001789">
    <property type="entry name" value="Sig_transdc_resp-reg_receiver"/>
</dbReference>
<feature type="domain" description="Response regulatory" evidence="5">
    <location>
        <begin position="7"/>
        <end position="125"/>
    </location>
</feature>
<sequence>MINEVIHIAIIDDHTLFRQGLVHLLSESGEIQVIFDASDGADMIKKIASHTPLPQVILMDITMPVMDGHASTLWLRKHYPDIKILALSMSDKETSIMEMLRSGAMGYLLKESKVSEVITAIKTINNQGFYINEYVSGKILNTLQKNDIIEEKGKKLSANELRFLELCSSELTYKEIADRMNVSPHTIDNYRESLFEKFQVRSRTGLVVYAIKNSLIKI</sequence>
<accession>A0AAE3QS25</accession>
<dbReference type="PANTHER" id="PTHR43214:SF43">
    <property type="entry name" value="TWO-COMPONENT RESPONSE REGULATOR"/>
    <property type="match status" value="1"/>
</dbReference>
<evidence type="ECO:0000259" key="4">
    <source>
        <dbReference type="PROSITE" id="PS50043"/>
    </source>
</evidence>
<dbReference type="RefSeq" id="WP_313981006.1">
    <property type="nucleotide sequence ID" value="NZ_JASJOS010000007.1"/>
</dbReference>
<evidence type="ECO:0000256" key="1">
    <source>
        <dbReference type="ARBA" id="ARBA00022553"/>
    </source>
</evidence>
<dbReference type="EMBL" id="JASJOS010000007">
    <property type="protein sequence ID" value="MDJ1482200.1"/>
    <property type="molecule type" value="Genomic_DNA"/>
</dbReference>
<feature type="domain" description="HTH luxR-type" evidence="4">
    <location>
        <begin position="149"/>
        <end position="214"/>
    </location>
</feature>
<dbReference type="InterPro" id="IPR039420">
    <property type="entry name" value="WalR-like"/>
</dbReference>
<dbReference type="GO" id="GO:0000160">
    <property type="term" value="P:phosphorelay signal transduction system"/>
    <property type="evidence" value="ECO:0007669"/>
    <property type="project" value="InterPro"/>
</dbReference>
<dbReference type="InterPro" id="IPR058245">
    <property type="entry name" value="NreC/VraR/RcsB-like_REC"/>
</dbReference>
<dbReference type="CDD" id="cd06170">
    <property type="entry name" value="LuxR_C_like"/>
    <property type="match status" value="1"/>
</dbReference>
<comment type="caution">
    <text evidence="6">The sequence shown here is derived from an EMBL/GenBank/DDBJ whole genome shotgun (WGS) entry which is preliminary data.</text>
</comment>